<reference evidence="1" key="1">
    <citation type="submission" date="2019-09" db="EMBL/GenBank/DDBJ databases">
        <authorList>
            <person name="Needham M D."/>
        </authorList>
    </citation>
    <scope>NUCLEOTIDE SEQUENCE</scope>
</reference>
<organism evidence="1">
    <name type="scientific">seawater metagenome</name>
    <dbReference type="NCBI Taxonomy" id="1561972"/>
    <lineage>
        <taxon>unclassified sequences</taxon>
        <taxon>metagenomes</taxon>
        <taxon>ecological metagenomes</taxon>
    </lineage>
</organism>
<proteinExistence type="predicted"/>
<name>A0A5E8CJ31_9ZZZZ</name>
<evidence type="ECO:0000313" key="1">
    <source>
        <dbReference type="EMBL" id="VVU95146.1"/>
    </source>
</evidence>
<gene>
    <name evidence="1" type="ORF">CPAV1605_871</name>
</gene>
<dbReference type="EMBL" id="CABVLZ010000003">
    <property type="protein sequence ID" value="VVU95146.1"/>
    <property type="molecule type" value="Genomic_DNA"/>
</dbReference>
<dbReference type="AlphaFoldDB" id="A0A5E8CJ31"/>
<sequence>MININLIFNPEVKAVSVMDIETNINKFPDKNKIICSLIKNFKNNKIDKKYFQNNFNLICKYPFLNNLNQDIVRLIKDYFFEYNNKQIKYILHTIYQDFDTKLYKLETDNNFDLG</sequence>
<protein>
    <submittedName>
        <fullName evidence="1">Uncharacterized protein</fullName>
    </submittedName>
</protein>
<accession>A0A5E8CJ31</accession>